<dbReference type="Gene3D" id="1.20.1270.180">
    <property type="match status" value="1"/>
</dbReference>
<protein>
    <submittedName>
        <fullName evidence="2">Uncharacterized conserved protein YecT, DUF1311 family</fullName>
    </submittedName>
</protein>
<dbReference type="AlphaFoldDB" id="A0A1U6H3N8"/>
<dbReference type="STRING" id="428990.SAMN06295987_1011191"/>
<organism evidence="2 3">
    <name type="scientific">Novosphingobium mathurense</name>
    <dbReference type="NCBI Taxonomy" id="428990"/>
    <lineage>
        <taxon>Bacteria</taxon>
        <taxon>Pseudomonadati</taxon>
        <taxon>Pseudomonadota</taxon>
        <taxon>Alphaproteobacteria</taxon>
        <taxon>Sphingomonadales</taxon>
        <taxon>Sphingomonadaceae</taxon>
        <taxon>Novosphingobium</taxon>
    </lineage>
</organism>
<dbReference type="RefSeq" id="WP_245828829.1">
    <property type="nucleotide sequence ID" value="NZ_FVZE01000001.1"/>
</dbReference>
<feature type="domain" description="Lysozyme inhibitor LprI-like N-terminal" evidence="1">
    <location>
        <begin position="18"/>
        <end position="110"/>
    </location>
</feature>
<name>A0A1U6H3N8_9SPHN</name>
<sequence length="118" mass="13455">MIFTPFLMAAEPQVDCAHAMTQTDMNICAFKDLQAADRALNATWKQAEAKARSEGAQQFARLLDAQRKWLAFRDAQCLAENGLREESGTIWPLVQNTCMQRLTEARTDQLREYVETEN</sequence>
<dbReference type="EMBL" id="FVZE01000001">
    <property type="protein sequence ID" value="SLJ90358.1"/>
    <property type="molecule type" value="Genomic_DNA"/>
</dbReference>
<dbReference type="InterPro" id="IPR009739">
    <property type="entry name" value="LprI-like_N"/>
</dbReference>
<keyword evidence="3" id="KW-1185">Reference proteome</keyword>
<reference evidence="3" key="1">
    <citation type="submission" date="2017-02" db="EMBL/GenBank/DDBJ databases">
        <authorList>
            <person name="Varghese N."/>
            <person name="Submissions S."/>
        </authorList>
    </citation>
    <scope>NUCLEOTIDE SEQUENCE [LARGE SCALE GENOMIC DNA]</scope>
    <source>
        <strain evidence="3">SM117</strain>
    </source>
</reference>
<evidence type="ECO:0000313" key="2">
    <source>
        <dbReference type="EMBL" id="SLJ90358.1"/>
    </source>
</evidence>
<proteinExistence type="predicted"/>
<gene>
    <name evidence="2" type="ORF">SAMN06295987_1011191</name>
</gene>
<evidence type="ECO:0000313" key="3">
    <source>
        <dbReference type="Proteomes" id="UP000190989"/>
    </source>
</evidence>
<dbReference type="Pfam" id="PF07007">
    <property type="entry name" value="LprI"/>
    <property type="match status" value="1"/>
</dbReference>
<evidence type="ECO:0000259" key="1">
    <source>
        <dbReference type="Pfam" id="PF07007"/>
    </source>
</evidence>
<accession>A0A1U6H3N8</accession>
<dbReference type="Proteomes" id="UP000190989">
    <property type="component" value="Unassembled WGS sequence"/>
</dbReference>